<comment type="caution">
    <text evidence="2">The sequence shown here is derived from an EMBL/GenBank/DDBJ whole genome shotgun (WGS) entry which is preliminary data.</text>
</comment>
<keyword evidence="3" id="KW-1185">Reference proteome</keyword>
<gene>
    <name evidence="2" type="ORF">Acr_00g0001300</name>
</gene>
<evidence type="ECO:0000256" key="1">
    <source>
        <dbReference type="SAM" id="MobiDB-lite"/>
    </source>
</evidence>
<dbReference type="OrthoDB" id="1736143at2759"/>
<proteinExistence type="predicted"/>
<dbReference type="SUPFAM" id="SSF50630">
    <property type="entry name" value="Acid proteases"/>
    <property type="match status" value="1"/>
</dbReference>
<evidence type="ECO:0000313" key="3">
    <source>
        <dbReference type="Proteomes" id="UP000585474"/>
    </source>
</evidence>
<sequence length="613" mass="69328">MAGGVEAEPEKAAITERVDRAEASTEAALMVEARARNTREKAFPVLHLLPNEIALTSEARHLFCSIMPELIHYGYPLERLKRKGPNHDPPEPVSFVCYQPILSLIHLPGQGRERKWTADGGRVRFQDKAVDCHEPVDEAHLVRICIEGTLREYRVHLVNLNFQTFSQLIEAAINLKSTIKGSPWKTGRSSSSQVSAASASSNRKSQGEGSRSSKKRKQYDDPPPYPCTIEEVKALVKEWVADGEITLPEFQKKVDAKDLRFKKTEGEDVRRNPYPDHGEKGKNVNMVAYRGYHGVCDHELLDCFEEEDIFSVNVVTYHEEESANMASYYDEIEEIAGYEEPRAAPDPDAFAKTLQNCMKFRSFFDQLGLSNPARLDITNAITFTEADRKYPFPHNRPLYVTAYINGVEFQRALLDGGASINIMPLSTFRKTEIPEKSIVKQSVTISGFGGERKPTLGYISVDLTVVDIRSAVKFHIIIIEADTRYHVILGRAWQHRYAAIPSSYHQCMKAKWGGKTITVDASERPFEVAEAHLDDAVFFTELSTEETAITAKPRGIKIPRWEDIKDQHDDEEVVLIQKRGSSNSKPFKQPARRYHPDLEEKIKEEIEKLRAAG</sequence>
<evidence type="ECO:0000313" key="2">
    <source>
        <dbReference type="EMBL" id="GFS28357.1"/>
    </source>
</evidence>
<dbReference type="Proteomes" id="UP000585474">
    <property type="component" value="Unassembled WGS sequence"/>
</dbReference>
<dbReference type="InterPro" id="IPR021109">
    <property type="entry name" value="Peptidase_aspartic_dom_sf"/>
</dbReference>
<evidence type="ECO:0008006" key="4">
    <source>
        <dbReference type="Google" id="ProtNLM"/>
    </source>
</evidence>
<dbReference type="PANTHER" id="PTHR33240">
    <property type="entry name" value="OS08G0508500 PROTEIN"/>
    <property type="match status" value="1"/>
</dbReference>
<accession>A0A7J0D6I2</accession>
<protein>
    <recommendedName>
        <fullName evidence="4">Peptidase A2 domain-containing protein</fullName>
    </recommendedName>
</protein>
<dbReference type="EMBL" id="BJWL01000041">
    <property type="protein sequence ID" value="GFS28357.1"/>
    <property type="molecule type" value="Genomic_DNA"/>
</dbReference>
<dbReference type="PANTHER" id="PTHR33240:SF15">
    <property type="entry name" value="GAG-PRO-LIKE PROTEIN"/>
    <property type="match status" value="1"/>
</dbReference>
<dbReference type="Gene3D" id="2.40.70.10">
    <property type="entry name" value="Acid Proteases"/>
    <property type="match status" value="1"/>
</dbReference>
<feature type="region of interest" description="Disordered" evidence="1">
    <location>
        <begin position="578"/>
        <end position="599"/>
    </location>
</feature>
<feature type="compositionally biased region" description="Low complexity" evidence="1">
    <location>
        <begin position="189"/>
        <end position="201"/>
    </location>
</feature>
<feature type="region of interest" description="Disordered" evidence="1">
    <location>
        <begin position="180"/>
        <end position="226"/>
    </location>
</feature>
<reference evidence="3" key="1">
    <citation type="submission" date="2019-07" db="EMBL/GenBank/DDBJ databases">
        <title>De Novo Assembly of kiwifruit Actinidia rufa.</title>
        <authorList>
            <person name="Sugita-Konishi S."/>
            <person name="Sato K."/>
            <person name="Mori E."/>
            <person name="Abe Y."/>
            <person name="Kisaki G."/>
            <person name="Hamano K."/>
            <person name="Suezawa K."/>
            <person name="Otani M."/>
            <person name="Fukuda T."/>
            <person name="Manabe T."/>
            <person name="Gomi K."/>
            <person name="Tabuchi M."/>
            <person name="Akimitsu K."/>
            <person name="Kataoka I."/>
        </authorList>
    </citation>
    <scope>NUCLEOTIDE SEQUENCE [LARGE SCALE GENOMIC DNA]</scope>
    <source>
        <strain evidence="3">cv. Fuchu</strain>
    </source>
</reference>
<dbReference type="CDD" id="cd00303">
    <property type="entry name" value="retropepsin_like"/>
    <property type="match status" value="1"/>
</dbReference>
<name>A0A7J0D6I2_9ERIC</name>
<dbReference type="AlphaFoldDB" id="A0A7J0D6I2"/>
<organism evidence="2 3">
    <name type="scientific">Actinidia rufa</name>
    <dbReference type="NCBI Taxonomy" id="165716"/>
    <lineage>
        <taxon>Eukaryota</taxon>
        <taxon>Viridiplantae</taxon>
        <taxon>Streptophyta</taxon>
        <taxon>Embryophyta</taxon>
        <taxon>Tracheophyta</taxon>
        <taxon>Spermatophyta</taxon>
        <taxon>Magnoliopsida</taxon>
        <taxon>eudicotyledons</taxon>
        <taxon>Gunneridae</taxon>
        <taxon>Pentapetalae</taxon>
        <taxon>asterids</taxon>
        <taxon>Ericales</taxon>
        <taxon>Actinidiaceae</taxon>
        <taxon>Actinidia</taxon>
    </lineage>
</organism>